<evidence type="ECO:0000256" key="1">
    <source>
        <dbReference type="SAM" id="MobiDB-lite"/>
    </source>
</evidence>
<reference evidence="3" key="1">
    <citation type="submission" date="2015-06" db="EMBL/GenBank/DDBJ databases">
        <authorList>
            <person name="Radhakrishnan Rajesh"/>
            <person name="Underwood Anthony"/>
            <person name="Al-Shahib Ali"/>
        </authorList>
    </citation>
    <scope>NUCLEOTIDE SEQUENCE [LARGE SCALE GENOMIC DNA]</scope>
    <source>
        <strain evidence="3">P19_London_7_VIM_2_05_10</strain>
    </source>
</reference>
<dbReference type="AlphaFoldDB" id="A0A9P1RA87"/>
<accession>A0A9P1RA87</accession>
<proteinExistence type="predicted"/>
<evidence type="ECO:0000313" key="2">
    <source>
        <dbReference type="EMBL" id="CRQ03275.1"/>
    </source>
</evidence>
<gene>
    <name evidence="2" type="ORF">PAERUG_P19_London_7_VIM_2_05_10_06448</name>
</gene>
<sequence length="66" mass="8249">MSLPADIAYRRDCLARHVLRHWRREEITEWLADPKHSEEYREDMRKRLNEQQKEIRRNERKPTAHP</sequence>
<dbReference type="Proteomes" id="UP000045039">
    <property type="component" value="Unassembled WGS sequence"/>
</dbReference>
<name>A0A9P1RA87_PSEAI</name>
<organism evidence="2 3">
    <name type="scientific">Pseudomonas aeruginosa</name>
    <dbReference type="NCBI Taxonomy" id="287"/>
    <lineage>
        <taxon>Bacteria</taxon>
        <taxon>Pseudomonadati</taxon>
        <taxon>Pseudomonadota</taxon>
        <taxon>Gammaproteobacteria</taxon>
        <taxon>Pseudomonadales</taxon>
        <taxon>Pseudomonadaceae</taxon>
        <taxon>Pseudomonas</taxon>
    </lineage>
</organism>
<comment type="caution">
    <text evidence="2">The sequence shown here is derived from an EMBL/GenBank/DDBJ whole genome shotgun (WGS) entry which is preliminary data.</text>
</comment>
<dbReference type="RefSeq" id="WP_012074157.1">
    <property type="nucleotide sequence ID" value="NZ_AP024513.1"/>
</dbReference>
<feature type="region of interest" description="Disordered" evidence="1">
    <location>
        <begin position="40"/>
        <end position="66"/>
    </location>
</feature>
<protein>
    <submittedName>
        <fullName evidence="2">Uncharacterized protein</fullName>
    </submittedName>
</protein>
<evidence type="ECO:0000313" key="3">
    <source>
        <dbReference type="Proteomes" id="UP000045039"/>
    </source>
</evidence>
<dbReference type="EMBL" id="CVVU01000265">
    <property type="protein sequence ID" value="CRQ03275.1"/>
    <property type="molecule type" value="Genomic_DNA"/>
</dbReference>